<evidence type="ECO:0000313" key="4">
    <source>
        <dbReference type="EMBL" id="PAY45272.1"/>
    </source>
</evidence>
<protein>
    <submittedName>
        <fullName evidence="3">Uncharacterized protein</fullName>
    </submittedName>
</protein>
<feature type="transmembrane region" description="Helical" evidence="1">
    <location>
        <begin position="30"/>
        <end position="48"/>
    </location>
</feature>
<feature type="transmembrane region" description="Helical" evidence="1">
    <location>
        <begin position="60"/>
        <end position="81"/>
    </location>
</feature>
<dbReference type="RefSeq" id="WP_095758555.1">
    <property type="nucleotide sequence ID" value="NZ_CP062071.1"/>
</dbReference>
<dbReference type="EMBL" id="LXZO01000110">
    <property type="protein sequence ID" value="PAY45272.1"/>
    <property type="molecule type" value="Genomic_DNA"/>
</dbReference>
<evidence type="ECO:0000256" key="1">
    <source>
        <dbReference type="SAM" id="Phobius"/>
    </source>
</evidence>
<dbReference type="EMBL" id="WKKX01001146">
    <property type="protein sequence ID" value="MSE09707.1"/>
    <property type="molecule type" value="Genomic_DNA"/>
</dbReference>
<evidence type="ECO:0000313" key="3">
    <source>
        <dbReference type="EMBL" id="MSE09707.1"/>
    </source>
</evidence>
<dbReference type="EMBL" id="WKKZ01000972">
    <property type="protein sequence ID" value="MSE06484.1"/>
    <property type="molecule type" value="Genomic_DNA"/>
</dbReference>
<reference evidence="6 7" key="2">
    <citation type="submission" date="2019-11" db="EMBL/GenBank/DDBJ databases">
        <title>Draft Genome Sequence of Plant Growth-Promoting Rhizosphere-Associated Bacteria.</title>
        <authorList>
            <person name="Vasilyev I.Y."/>
            <person name="Radchenko V."/>
            <person name="Ilnitskaya E.V."/>
        </authorList>
    </citation>
    <scope>NUCLEOTIDE SEQUENCE [LARGE SCALE GENOMIC DNA]</scope>
    <source>
        <strain evidence="3 7">VRA_01-1sq_f</strain>
        <strain evidence="2 6">VRA_1sq_f</strain>
    </source>
</reference>
<evidence type="ECO:0000313" key="6">
    <source>
        <dbReference type="Proteomes" id="UP000437575"/>
    </source>
</evidence>
<evidence type="ECO:0000313" key="5">
    <source>
        <dbReference type="Proteomes" id="UP000218139"/>
    </source>
</evidence>
<dbReference type="Proteomes" id="UP000218139">
    <property type="component" value="Unassembled WGS sequence"/>
</dbReference>
<keyword evidence="1" id="KW-1133">Transmembrane helix</keyword>
<keyword evidence="1" id="KW-0812">Transmembrane</keyword>
<organism evidence="3 7">
    <name type="scientific">Ligilactobacillus salivarius</name>
    <dbReference type="NCBI Taxonomy" id="1624"/>
    <lineage>
        <taxon>Bacteria</taxon>
        <taxon>Bacillati</taxon>
        <taxon>Bacillota</taxon>
        <taxon>Bacilli</taxon>
        <taxon>Lactobacillales</taxon>
        <taxon>Lactobacillaceae</taxon>
        <taxon>Ligilactobacillus</taxon>
    </lineage>
</organism>
<sequence length="87" mass="10246">MKKLDNLGRKIDGWLDKNIKDWLNKHWKPLTTWIYVIIVAVIIILQCVPENVRQHNKVLGFFVIAFVVVILLIVSFLAIYLPKIYKD</sequence>
<dbReference type="Proteomes" id="UP000437575">
    <property type="component" value="Unassembled WGS sequence"/>
</dbReference>
<evidence type="ECO:0000313" key="2">
    <source>
        <dbReference type="EMBL" id="MSE06484.1"/>
    </source>
</evidence>
<dbReference type="AlphaFoldDB" id="A0A2A2X6E9"/>
<keyword evidence="1" id="KW-0472">Membrane</keyword>
<reference evidence="4 5" key="1">
    <citation type="submission" date="2016-05" db="EMBL/GenBank/DDBJ databases">
        <authorList>
            <person name="Lee J.-Y."/>
            <person name="Kim E.B."/>
            <person name="Choi Y.-J."/>
        </authorList>
    </citation>
    <scope>NUCLEOTIDE SEQUENCE [LARGE SCALE GENOMIC DNA]</scope>
    <source>
        <strain evidence="4 5">KLA006</strain>
    </source>
</reference>
<proteinExistence type="predicted"/>
<comment type="caution">
    <text evidence="3">The sequence shown here is derived from an EMBL/GenBank/DDBJ whole genome shotgun (WGS) entry which is preliminary data.</text>
</comment>
<accession>A0A2A2X6E9</accession>
<evidence type="ECO:0000313" key="7">
    <source>
        <dbReference type="Proteomes" id="UP000467635"/>
    </source>
</evidence>
<gene>
    <name evidence="4" type="ORF">A8C52_09870</name>
    <name evidence="3" type="ORF">GKC33_13895</name>
    <name evidence="2" type="ORF">GKC34_12185</name>
</gene>
<dbReference type="Proteomes" id="UP000467635">
    <property type="component" value="Unassembled WGS sequence"/>
</dbReference>
<name>A0A2A2X6E9_9LACO</name>